<reference evidence="1" key="1">
    <citation type="submission" date="2022-05" db="EMBL/GenBank/DDBJ databases">
        <authorList>
            <person name="Park J.-S."/>
        </authorList>
    </citation>
    <scope>NUCLEOTIDE SEQUENCE</scope>
    <source>
        <strain evidence="1">2012CJ41-6</strain>
    </source>
</reference>
<evidence type="ECO:0000313" key="2">
    <source>
        <dbReference type="Proteomes" id="UP001203880"/>
    </source>
</evidence>
<gene>
    <name evidence="1" type="ORF">M3P21_15445</name>
</gene>
<dbReference type="Proteomes" id="UP001203880">
    <property type="component" value="Unassembled WGS sequence"/>
</dbReference>
<comment type="caution">
    <text evidence="1">The sequence shown here is derived from an EMBL/GenBank/DDBJ whole genome shotgun (WGS) entry which is preliminary data.</text>
</comment>
<protein>
    <submittedName>
        <fullName evidence="1">Uncharacterized protein</fullName>
    </submittedName>
</protein>
<dbReference type="EMBL" id="JAMFMB010000020">
    <property type="protein sequence ID" value="MCL6284926.1"/>
    <property type="molecule type" value="Genomic_DNA"/>
</dbReference>
<dbReference type="RefSeq" id="WP_249711249.1">
    <property type="nucleotide sequence ID" value="NZ_JAMFMB010000020.1"/>
</dbReference>
<keyword evidence="2" id="KW-1185">Reference proteome</keyword>
<accession>A0ABT0Q4Y1</accession>
<proteinExistence type="predicted"/>
<name>A0ABT0Q4Y1_9RHOB</name>
<organism evidence="1 2">
    <name type="scientific">Ruegeria spongiae</name>
    <dbReference type="NCBI Taxonomy" id="2942209"/>
    <lineage>
        <taxon>Bacteria</taxon>
        <taxon>Pseudomonadati</taxon>
        <taxon>Pseudomonadota</taxon>
        <taxon>Alphaproteobacteria</taxon>
        <taxon>Rhodobacterales</taxon>
        <taxon>Roseobacteraceae</taxon>
        <taxon>Ruegeria</taxon>
    </lineage>
</organism>
<evidence type="ECO:0000313" key="1">
    <source>
        <dbReference type="EMBL" id="MCL6284926.1"/>
    </source>
</evidence>
<sequence length="53" mass="6069">MADLTHLRRHQIFVRPCRSIRKLNPGENDLDQIASLAESLARTDQKNPRVASE</sequence>